<feature type="signal peptide" evidence="1">
    <location>
        <begin position="1"/>
        <end position="23"/>
    </location>
</feature>
<evidence type="ECO:0000313" key="4">
    <source>
        <dbReference type="Proteomes" id="UP001500266"/>
    </source>
</evidence>
<dbReference type="PIRSF" id="PIRSF002741">
    <property type="entry name" value="MppA"/>
    <property type="match status" value="1"/>
</dbReference>
<dbReference type="InterPro" id="IPR039424">
    <property type="entry name" value="SBP_5"/>
</dbReference>
<evidence type="ECO:0000313" key="3">
    <source>
        <dbReference type="EMBL" id="GAA4142577.1"/>
    </source>
</evidence>
<comment type="caution">
    <text evidence="3">The sequence shown here is derived from an EMBL/GenBank/DDBJ whole genome shotgun (WGS) entry which is preliminary data.</text>
</comment>
<keyword evidence="1" id="KW-0732">Signal</keyword>
<keyword evidence="4" id="KW-1185">Reference proteome</keyword>
<dbReference type="PROSITE" id="PS51257">
    <property type="entry name" value="PROKAR_LIPOPROTEIN"/>
    <property type="match status" value="1"/>
</dbReference>
<dbReference type="PANTHER" id="PTHR30290">
    <property type="entry name" value="PERIPLASMIC BINDING COMPONENT OF ABC TRANSPORTER"/>
    <property type="match status" value="1"/>
</dbReference>
<dbReference type="Gene3D" id="3.10.105.10">
    <property type="entry name" value="Dipeptide-binding Protein, Domain 3"/>
    <property type="match status" value="1"/>
</dbReference>
<proteinExistence type="predicted"/>
<evidence type="ECO:0000259" key="2">
    <source>
        <dbReference type="Pfam" id="PF00496"/>
    </source>
</evidence>
<protein>
    <submittedName>
        <fullName evidence="3">ABC transporter substrate-binding protein</fullName>
    </submittedName>
</protein>
<dbReference type="InterPro" id="IPR000914">
    <property type="entry name" value="SBP_5_dom"/>
</dbReference>
<sequence>MFSLCRRLVPGVLLVPLLSGCFAQSGGGSADSGGGARLRVTLAFPPTQNFSPYGQDGVTLARLGVAEGLTRLDANGSAVPALAESWHSERDGRSWLFTVREATFQDGTEVTPAAVAASLNRAAQAKPVPAALSGVTLTAQAAEGRRVRVSTAEPDPVLPLRLSNPSLAVFSAKAYAGGRVNPVGTATGPFRLAKVSGTGGATLERYDGYWGGRAHASGIDARFVPDGTARANAVRTGGTDIAEAIPVAQASSLDKGAVRETATPRLTALYLNTRSEVFGDPARRAAAREAVDPAALAKDVYEGRADPGDGLFGPALTWAADRRVQPSGRARPSGPGGAAITLATYDNRPELPEVAQVLQQRLQRAGFKVELVVRDYSRLESDALAGKFDAVVAARNMMLDTGDPVSVLAGDFTCDGGYNLARLCDEKVDQAVARAASAAGADERRDAVMAAEAAVLGTDAVVPLVHQKVITGVGSSVRGAVLDPYERLLVGTGTRR</sequence>
<dbReference type="RefSeq" id="WP_345022111.1">
    <property type="nucleotide sequence ID" value="NZ_BAABDO010000042.1"/>
</dbReference>
<dbReference type="Pfam" id="PF00496">
    <property type="entry name" value="SBP_bac_5"/>
    <property type="match status" value="1"/>
</dbReference>
<feature type="domain" description="Solute-binding protein family 5" evidence="2">
    <location>
        <begin position="79"/>
        <end position="418"/>
    </location>
</feature>
<dbReference type="Gene3D" id="3.40.190.10">
    <property type="entry name" value="Periplasmic binding protein-like II"/>
    <property type="match status" value="1"/>
</dbReference>
<name>A0ABP7YWT0_9ACTN</name>
<reference evidence="4" key="1">
    <citation type="journal article" date="2019" name="Int. J. Syst. Evol. Microbiol.">
        <title>The Global Catalogue of Microorganisms (GCM) 10K type strain sequencing project: providing services to taxonomists for standard genome sequencing and annotation.</title>
        <authorList>
            <consortium name="The Broad Institute Genomics Platform"/>
            <consortium name="The Broad Institute Genome Sequencing Center for Infectious Disease"/>
            <person name="Wu L."/>
            <person name="Ma J."/>
        </authorList>
    </citation>
    <scope>NUCLEOTIDE SEQUENCE [LARGE SCALE GENOMIC DNA]</scope>
    <source>
        <strain evidence="4">JCM 17316</strain>
    </source>
</reference>
<dbReference type="SUPFAM" id="SSF53850">
    <property type="entry name" value="Periplasmic binding protein-like II"/>
    <property type="match status" value="1"/>
</dbReference>
<gene>
    <name evidence="3" type="ORF">GCM10022416_31790</name>
</gene>
<accession>A0ABP7YWT0</accession>
<evidence type="ECO:0000256" key="1">
    <source>
        <dbReference type="SAM" id="SignalP"/>
    </source>
</evidence>
<dbReference type="EMBL" id="BAABDO010000042">
    <property type="protein sequence ID" value="GAA4142577.1"/>
    <property type="molecule type" value="Genomic_DNA"/>
</dbReference>
<dbReference type="InterPro" id="IPR030678">
    <property type="entry name" value="Peptide/Ni-bd"/>
</dbReference>
<organism evidence="3 4">
    <name type="scientific">Actinomadura keratinilytica</name>
    <dbReference type="NCBI Taxonomy" id="547461"/>
    <lineage>
        <taxon>Bacteria</taxon>
        <taxon>Bacillati</taxon>
        <taxon>Actinomycetota</taxon>
        <taxon>Actinomycetes</taxon>
        <taxon>Streptosporangiales</taxon>
        <taxon>Thermomonosporaceae</taxon>
        <taxon>Actinomadura</taxon>
    </lineage>
</organism>
<dbReference type="Proteomes" id="UP001500266">
    <property type="component" value="Unassembled WGS sequence"/>
</dbReference>
<dbReference type="PANTHER" id="PTHR30290:SF65">
    <property type="entry name" value="MONOACYL PHOSPHATIDYLINOSITOL TETRAMANNOSIDE-BINDING PROTEIN LPQW-RELATED"/>
    <property type="match status" value="1"/>
</dbReference>
<feature type="chain" id="PRO_5046611368" evidence="1">
    <location>
        <begin position="24"/>
        <end position="496"/>
    </location>
</feature>